<dbReference type="InterPro" id="IPR002159">
    <property type="entry name" value="CD36_fam"/>
</dbReference>
<evidence type="ECO:0000313" key="13">
    <source>
        <dbReference type="Proteomes" id="UP001153712"/>
    </source>
</evidence>
<proteinExistence type="inferred from homology"/>
<accession>A0A9P0DQB0</accession>
<name>A0A9P0DQB0_PHYSR</name>
<evidence type="ECO:0000256" key="11">
    <source>
        <dbReference type="SAM" id="Phobius"/>
    </source>
</evidence>
<dbReference type="GO" id="GO:0005886">
    <property type="term" value="C:plasma membrane"/>
    <property type="evidence" value="ECO:0007669"/>
    <property type="project" value="UniProtKB-SubCell"/>
</dbReference>
<keyword evidence="4 11" id="KW-0812">Transmembrane</keyword>
<evidence type="ECO:0000256" key="6">
    <source>
        <dbReference type="ARBA" id="ARBA00023136"/>
    </source>
</evidence>
<dbReference type="GO" id="GO:0005737">
    <property type="term" value="C:cytoplasm"/>
    <property type="evidence" value="ECO:0007669"/>
    <property type="project" value="TreeGrafter"/>
</dbReference>
<evidence type="ECO:0000256" key="7">
    <source>
        <dbReference type="ARBA" id="ARBA00023157"/>
    </source>
</evidence>
<dbReference type="GO" id="GO:0005044">
    <property type="term" value="F:scavenger receptor activity"/>
    <property type="evidence" value="ECO:0007669"/>
    <property type="project" value="TreeGrafter"/>
</dbReference>
<keyword evidence="5 11" id="KW-1133">Transmembrane helix</keyword>
<reference evidence="12" key="1">
    <citation type="submission" date="2022-01" db="EMBL/GenBank/DDBJ databases">
        <authorList>
            <person name="King R."/>
        </authorList>
    </citation>
    <scope>NUCLEOTIDE SEQUENCE</scope>
</reference>
<keyword evidence="7 10" id="KW-1015">Disulfide bond</keyword>
<comment type="similarity">
    <text evidence="2">Belongs to the CD36 family.</text>
</comment>
<dbReference type="InterPro" id="IPR005428">
    <property type="entry name" value="CD36/SCARB1/SNMP1"/>
</dbReference>
<evidence type="ECO:0000313" key="12">
    <source>
        <dbReference type="EMBL" id="CAH1185388.1"/>
    </source>
</evidence>
<comment type="subcellular location">
    <subcellularLocation>
        <location evidence="1">Cell membrane</location>
        <topology evidence="1">Multi-pass membrane protein</topology>
    </subcellularLocation>
</comment>
<feature type="disulfide bond" evidence="10">
    <location>
        <begin position="316"/>
        <end position="372"/>
    </location>
</feature>
<evidence type="ECO:0000256" key="10">
    <source>
        <dbReference type="PIRSR" id="PIRSR605428-52"/>
    </source>
</evidence>
<dbReference type="OrthoDB" id="514335at2759"/>
<evidence type="ECO:0000256" key="9">
    <source>
        <dbReference type="ARBA" id="ARBA00023180"/>
    </source>
</evidence>
<feature type="disulfide bond" evidence="10">
    <location>
        <begin position="286"/>
        <end position="355"/>
    </location>
</feature>
<evidence type="ECO:0000256" key="4">
    <source>
        <dbReference type="ARBA" id="ARBA00022692"/>
    </source>
</evidence>
<protein>
    <submittedName>
        <fullName evidence="12">Uncharacterized protein</fullName>
    </submittedName>
</protein>
<keyword evidence="6 11" id="KW-0472">Membrane</keyword>
<dbReference type="PRINTS" id="PR01609">
    <property type="entry name" value="CD36FAMILY"/>
</dbReference>
<evidence type="ECO:0000256" key="1">
    <source>
        <dbReference type="ARBA" id="ARBA00004651"/>
    </source>
</evidence>
<dbReference type="Pfam" id="PF01130">
    <property type="entry name" value="CD36"/>
    <property type="match status" value="1"/>
</dbReference>
<sequence length="528" mass="60258">MRHTLECSRCVELSVDKMKVYKNEEFTLVNAKTTYRMQPQRSLALFLCVSVTCFLLILAGILTICFSKDIYESIMSTQMVLKPDNSAYNMWVKNPVPVSLTLYMFNWTNPEEVYNKSSKPRFEQLGPYVYRETKEKTDIVWNDNNTVTFKNVKKWWFDQEKSKGSLYDPITSVNPVTLSAAHALRNWHVGFKMLFSGSIRAIFNNIYSTHSVGEVLFDGYSDTLLTSAAKMSLLPKGMDKFGWFYGRNGSSDFDGIFNMKTGVDGDLGVLEKWKFADHTGFYPDQCGEFKGASAGDFFPRKLTKNSVIKMFTSDLCRYMELEFYEEVVINNIVGYKFIAGEKFLDNGTKIPENKCFCDGDCMPSGALNVSNCRHGSPAFVSLPHFYKADPYYLDLVDGLNPQEDLHQFYMVFEPTTGIPLSVAARLQLNLRMAPVPGISIFENVPTAFIPVLYFEQKVDIPDQMTFMIKVLINFDLICLLVGIGLMVVASISFLVVFYTMWSKKVFRKKRQNVHIVRAPAQEEVPLNH</sequence>
<feature type="transmembrane region" description="Helical" evidence="11">
    <location>
        <begin position="43"/>
        <end position="66"/>
    </location>
</feature>
<keyword evidence="9" id="KW-0325">Glycoprotein</keyword>
<keyword evidence="13" id="KW-1185">Reference proteome</keyword>
<dbReference type="Proteomes" id="UP001153712">
    <property type="component" value="Chromosome 5"/>
</dbReference>
<evidence type="ECO:0000256" key="8">
    <source>
        <dbReference type="ARBA" id="ARBA00023170"/>
    </source>
</evidence>
<keyword evidence="3" id="KW-1003">Cell membrane</keyword>
<organism evidence="12 13">
    <name type="scientific">Phyllotreta striolata</name>
    <name type="common">Striped flea beetle</name>
    <name type="synonym">Crioceris striolata</name>
    <dbReference type="NCBI Taxonomy" id="444603"/>
    <lineage>
        <taxon>Eukaryota</taxon>
        <taxon>Metazoa</taxon>
        <taxon>Ecdysozoa</taxon>
        <taxon>Arthropoda</taxon>
        <taxon>Hexapoda</taxon>
        <taxon>Insecta</taxon>
        <taxon>Pterygota</taxon>
        <taxon>Neoptera</taxon>
        <taxon>Endopterygota</taxon>
        <taxon>Coleoptera</taxon>
        <taxon>Polyphaga</taxon>
        <taxon>Cucujiformia</taxon>
        <taxon>Chrysomeloidea</taxon>
        <taxon>Chrysomelidae</taxon>
        <taxon>Galerucinae</taxon>
        <taxon>Alticini</taxon>
        <taxon>Phyllotreta</taxon>
    </lineage>
</organism>
<dbReference type="PANTHER" id="PTHR11923">
    <property type="entry name" value="SCAVENGER RECEPTOR CLASS B TYPE-1 SR-B1"/>
    <property type="match status" value="1"/>
</dbReference>
<evidence type="ECO:0000256" key="2">
    <source>
        <dbReference type="ARBA" id="ARBA00010532"/>
    </source>
</evidence>
<dbReference type="AlphaFoldDB" id="A0A9P0DQB0"/>
<feature type="transmembrane region" description="Helical" evidence="11">
    <location>
        <begin position="474"/>
        <end position="501"/>
    </location>
</feature>
<feature type="disulfide bond" evidence="10">
    <location>
        <begin position="357"/>
        <end position="361"/>
    </location>
</feature>
<dbReference type="EMBL" id="OU900098">
    <property type="protein sequence ID" value="CAH1185388.1"/>
    <property type="molecule type" value="Genomic_DNA"/>
</dbReference>
<dbReference type="PRINTS" id="PR01610">
    <property type="entry name" value="CD36ANTIGEN"/>
</dbReference>
<gene>
    <name evidence="12" type="ORF">PHYEVI_LOCUS8561</name>
</gene>
<evidence type="ECO:0000256" key="3">
    <source>
        <dbReference type="ARBA" id="ARBA00022475"/>
    </source>
</evidence>
<keyword evidence="8" id="KW-0675">Receptor</keyword>
<evidence type="ECO:0000256" key="5">
    <source>
        <dbReference type="ARBA" id="ARBA00022989"/>
    </source>
</evidence>
<dbReference type="PANTHER" id="PTHR11923:SF93">
    <property type="entry name" value="GH07959P-RELATED"/>
    <property type="match status" value="1"/>
</dbReference>